<dbReference type="EMBL" id="JAQSVD010000005">
    <property type="protein sequence ID" value="MDE1470854.1"/>
    <property type="molecule type" value="Genomic_DNA"/>
</dbReference>
<name>A0ABT5UPI0_EUBLI</name>
<feature type="compositionally biased region" description="Basic and acidic residues" evidence="1">
    <location>
        <begin position="12"/>
        <end position="27"/>
    </location>
</feature>
<feature type="transmembrane region" description="Helical" evidence="2">
    <location>
        <begin position="99"/>
        <end position="124"/>
    </location>
</feature>
<evidence type="ECO:0000256" key="1">
    <source>
        <dbReference type="SAM" id="MobiDB-lite"/>
    </source>
</evidence>
<keyword evidence="2" id="KW-1133">Transmembrane helix</keyword>
<evidence type="ECO:0000313" key="3">
    <source>
        <dbReference type="EMBL" id="MDE1470854.1"/>
    </source>
</evidence>
<sequence length="193" mass="21159">MEKAAAETIESVEIKTEPEAEIKKEANETPQPVNKKSADSAEKINPLIMIALGLIILAVIAPIIMPVINYEGTWQSGSVTAFTIGGVTDIEPEHLFDEAYAGGFGSTVIYCGSFLVAAVTFFRVYVSKKGYILYLLTISGFCWGEYQAYTAFSERFVNYYSMNASIGMGFVIALFALVVSLGLVIYYQKNQPE</sequence>
<proteinExistence type="predicted"/>
<protein>
    <submittedName>
        <fullName evidence="3">Uncharacterized protein</fullName>
    </submittedName>
</protein>
<dbReference type="RefSeq" id="WP_274702843.1">
    <property type="nucleotide sequence ID" value="NZ_JAQSVD010000005.1"/>
</dbReference>
<keyword evidence="2" id="KW-0472">Membrane</keyword>
<comment type="caution">
    <text evidence="3">The sequence shown here is derived from an EMBL/GenBank/DDBJ whole genome shotgun (WGS) entry which is preliminary data.</text>
</comment>
<feature type="transmembrane region" description="Helical" evidence="2">
    <location>
        <begin position="44"/>
        <end position="68"/>
    </location>
</feature>
<evidence type="ECO:0000256" key="2">
    <source>
        <dbReference type="SAM" id="Phobius"/>
    </source>
</evidence>
<evidence type="ECO:0000313" key="4">
    <source>
        <dbReference type="Proteomes" id="UP001215087"/>
    </source>
</evidence>
<accession>A0ABT5UPI0</accession>
<keyword evidence="4" id="KW-1185">Reference proteome</keyword>
<reference evidence="3 4" key="1">
    <citation type="submission" date="2023-02" db="EMBL/GenBank/DDBJ databases">
        <title>Comparative genome analysis of Eubacterium limosum species.</title>
        <authorList>
            <person name="Bak J.E."/>
        </authorList>
    </citation>
    <scope>NUCLEOTIDE SEQUENCE [LARGE SCALE GENOMIC DNA]</scope>
    <source>
        <strain evidence="3 4">KGMB01548</strain>
    </source>
</reference>
<organism evidence="3 4">
    <name type="scientific">Eubacterium limosum</name>
    <dbReference type="NCBI Taxonomy" id="1736"/>
    <lineage>
        <taxon>Bacteria</taxon>
        <taxon>Bacillati</taxon>
        <taxon>Bacillota</taxon>
        <taxon>Clostridia</taxon>
        <taxon>Eubacteriales</taxon>
        <taxon>Eubacteriaceae</taxon>
        <taxon>Eubacterium</taxon>
    </lineage>
</organism>
<feature type="transmembrane region" description="Helical" evidence="2">
    <location>
        <begin position="164"/>
        <end position="187"/>
    </location>
</feature>
<gene>
    <name evidence="3" type="ORF">PTZ04_11385</name>
</gene>
<feature type="transmembrane region" description="Helical" evidence="2">
    <location>
        <begin position="131"/>
        <end position="152"/>
    </location>
</feature>
<feature type="region of interest" description="Disordered" evidence="1">
    <location>
        <begin position="1"/>
        <end position="37"/>
    </location>
</feature>
<dbReference type="Proteomes" id="UP001215087">
    <property type="component" value="Unassembled WGS sequence"/>
</dbReference>
<keyword evidence="2" id="KW-0812">Transmembrane</keyword>